<protein>
    <recommendedName>
        <fullName evidence="4">Lipoprotein</fullName>
    </recommendedName>
</protein>
<dbReference type="Proteomes" id="UP001595767">
    <property type="component" value="Unassembled WGS sequence"/>
</dbReference>
<evidence type="ECO:0000256" key="1">
    <source>
        <dbReference type="SAM" id="MobiDB-lite"/>
    </source>
</evidence>
<evidence type="ECO:0008006" key="4">
    <source>
        <dbReference type="Google" id="ProtNLM"/>
    </source>
</evidence>
<feature type="compositionally biased region" description="Basic residues" evidence="1">
    <location>
        <begin position="72"/>
        <end position="81"/>
    </location>
</feature>
<sequence>MFQCREVLESMQIRTRAGAAVLVFAVMAGLGSTSCSRTERWCERDRGDVLVENSYCERGVPGYEWEPDHDKPKKKKKPKKR</sequence>
<dbReference type="PROSITE" id="PS51257">
    <property type="entry name" value="PROKAR_LIPOPROTEIN"/>
    <property type="match status" value="1"/>
</dbReference>
<name>A0ABV8LAY3_9NOCA</name>
<accession>A0ABV8LAY3</accession>
<evidence type="ECO:0000313" key="3">
    <source>
        <dbReference type="Proteomes" id="UP001595767"/>
    </source>
</evidence>
<dbReference type="RefSeq" id="WP_378553759.1">
    <property type="nucleotide sequence ID" value="NZ_JBHSBA010000015.1"/>
</dbReference>
<keyword evidence="3" id="KW-1185">Reference proteome</keyword>
<evidence type="ECO:0000313" key="2">
    <source>
        <dbReference type="EMBL" id="MFC4128036.1"/>
    </source>
</evidence>
<comment type="caution">
    <text evidence="2">The sequence shown here is derived from an EMBL/GenBank/DDBJ whole genome shotgun (WGS) entry which is preliminary data.</text>
</comment>
<proteinExistence type="predicted"/>
<feature type="region of interest" description="Disordered" evidence="1">
    <location>
        <begin position="60"/>
        <end position="81"/>
    </location>
</feature>
<gene>
    <name evidence="2" type="ORF">ACFOW8_24220</name>
</gene>
<organism evidence="2 3">
    <name type="scientific">Nocardia rhizosphaerae</name>
    <dbReference type="NCBI Taxonomy" id="1691571"/>
    <lineage>
        <taxon>Bacteria</taxon>
        <taxon>Bacillati</taxon>
        <taxon>Actinomycetota</taxon>
        <taxon>Actinomycetes</taxon>
        <taxon>Mycobacteriales</taxon>
        <taxon>Nocardiaceae</taxon>
        <taxon>Nocardia</taxon>
    </lineage>
</organism>
<dbReference type="EMBL" id="JBHSBA010000015">
    <property type="protein sequence ID" value="MFC4128036.1"/>
    <property type="molecule type" value="Genomic_DNA"/>
</dbReference>
<reference evidence="3" key="1">
    <citation type="journal article" date="2019" name="Int. J. Syst. Evol. Microbiol.">
        <title>The Global Catalogue of Microorganisms (GCM) 10K type strain sequencing project: providing services to taxonomists for standard genome sequencing and annotation.</title>
        <authorList>
            <consortium name="The Broad Institute Genomics Platform"/>
            <consortium name="The Broad Institute Genome Sequencing Center for Infectious Disease"/>
            <person name="Wu L."/>
            <person name="Ma J."/>
        </authorList>
    </citation>
    <scope>NUCLEOTIDE SEQUENCE [LARGE SCALE GENOMIC DNA]</scope>
    <source>
        <strain evidence="3">CGMCC 4.7204</strain>
    </source>
</reference>